<dbReference type="Proteomes" id="UP001595681">
    <property type="component" value="Unassembled WGS sequence"/>
</dbReference>
<dbReference type="InterPro" id="IPR011010">
    <property type="entry name" value="DNA_brk_join_enz"/>
</dbReference>
<comment type="similarity">
    <text evidence="1">Belongs to the 'phage' integrase family.</text>
</comment>
<keyword evidence="3" id="KW-0238">DNA-binding</keyword>
<gene>
    <name evidence="8" type="ORF">ACFOKF_16350</name>
</gene>
<dbReference type="Pfam" id="PF22022">
    <property type="entry name" value="Phage_int_M"/>
    <property type="match status" value="1"/>
</dbReference>
<sequence length="499" mass="55589">MVDDMVSDHDIHGIEGEMLNDAKIKAAKARDKDYRLSDSGQLYLQVSRAGGKHWRMNYTYGLNGNGKPAQKTLAFGSYPGVTLVEARGKRDAAKAMLRDGKDPAVEKRIATKVRAEESANTFQLVGERWFELNSGWSMDKLREYRAAHDGKWSHRTARFWTTAAAPWSPVHSADVITSLERDIFPEIGDLPITSIRAPKLLDVLQKIERRGAIETAHRLRQRCAGIFAYGIGGGLCEHNPAAGLGANLKDKPKARKQPSIVDGKRDNDARIIAVRQLLVDCEGERCRATTKLAMRFIALTAVRPNEVHGARWDELHDLDGPNPTWIIPAARMKGDEDRKAEVDGDHVVPLPHQAVSVLETARRVTGAMPLIFPGERNPHRPMSENTLRELLIRSGYAGRHVPHGFRAAFSTIMNERADRVWREAGQVGASPDRAIIDLMLAHIPKGASESEGAYNRAAYMPRRRELAQEWADLLMDGFWEPEIHLGQPIRYAATGPGRV</sequence>
<dbReference type="InterPro" id="IPR053876">
    <property type="entry name" value="Phage_int_M"/>
</dbReference>
<dbReference type="InterPro" id="IPR013762">
    <property type="entry name" value="Integrase-like_cat_sf"/>
</dbReference>
<evidence type="ECO:0000256" key="4">
    <source>
        <dbReference type="ARBA" id="ARBA00023172"/>
    </source>
</evidence>
<dbReference type="InterPro" id="IPR050808">
    <property type="entry name" value="Phage_Integrase"/>
</dbReference>
<dbReference type="EMBL" id="JBHRVU010000004">
    <property type="protein sequence ID" value="MFC3442747.1"/>
    <property type="molecule type" value="Genomic_DNA"/>
</dbReference>
<name>A0ABV7NIW6_9SPHN</name>
<evidence type="ECO:0000313" key="9">
    <source>
        <dbReference type="Proteomes" id="UP001595681"/>
    </source>
</evidence>
<keyword evidence="2" id="KW-0229">DNA integration</keyword>
<evidence type="ECO:0000256" key="3">
    <source>
        <dbReference type="ARBA" id="ARBA00023125"/>
    </source>
</evidence>
<feature type="domain" description="Phage integrase central" evidence="7">
    <location>
        <begin position="157"/>
        <end position="244"/>
    </location>
</feature>
<evidence type="ECO:0000256" key="2">
    <source>
        <dbReference type="ARBA" id="ARBA00022908"/>
    </source>
</evidence>
<reference evidence="9" key="1">
    <citation type="journal article" date="2019" name="Int. J. Syst. Evol. Microbiol.">
        <title>The Global Catalogue of Microorganisms (GCM) 10K type strain sequencing project: providing services to taxonomists for standard genome sequencing and annotation.</title>
        <authorList>
            <consortium name="The Broad Institute Genomics Platform"/>
            <consortium name="The Broad Institute Genome Sequencing Center for Infectious Disease"/>
            <person name="Wu L."/>
            <person name="Ma J."/>
        </authorList>
    </citation>
    <scope>NUCLEOTIDE SEQUENCE [LARGE SCALE GENOMIC DNA]</scope>
    <source>
        <strain evidence="9">CCM 7491</strain>
    </source>
</reference>
<evidence type="ECO:0000259" key="5">
    <source>
        <dbReference type="Pfam" id="PF00589"/>
    </source>
</evidence>
<feature type="domain" description="Tyr recombinase" evidence="5">
    <location>
        <begin position="274"/>
        <end position="416"/>
    </location>
</feature>
<dbReference type="RefSeq" id="WP_380796975.1">
    <property type="nucleotide sequence ID" value="NZ_JBHRVU010000004.1"/>
</dbReference>
<comment type="caution">
    <text evidence="8">The sequence shown here is derived from an EMBL/GenBank/DDBJ whole genome shotgun (WGS) entry which is preliminary data.</text>
</comment>
<feature type="domain" description="Integrase DNA-binding" evidence="6">
    <location>
        <begin position="19"/>
        <end position="108"/>
    </location>
</feature>
<evidence type="ECO:0000259" key="7">
    <source>
        <dbReference type="Pfam" id="PF22022"/>
    </source>
</evidence>
<dbReference type="PANTHER" id="PTHR30629:SF2">
    <property type="entry name" value="PROPHAGE INTEGRASE INTS-RELATED"/>
    <property type="match status" value="1"/>
</dbReference>
<keyword evidence="4" id="KW-0233">DNA recombination</keyword>
<evidence type="ECO:0000259" key="6">
    <source>
        <dbReference type="Pfam" id="PF13356"/>
    </source>
</evidence>
<dbReference type="CDD" id="cd00801">
    <property type="entry name" value="INT_P4_C"/>
    <property type="match status" value="1"/>
</dbReference>
<dbReference type="Pfam" id="PF00589">
    <property type="entry name" value="Phage_integrase"/>
    <property type="match status" value="1"/>
</dbReference>
<dbReference type="InterPro" id="IPR002104">
    <property type="entry name" value="Integrase_catalytic"/>
</dbReference>
<dbReference type="Gene3D" id="1.10.443.10">
    <property type="entry name" value="Intergrase catalytic core"/>
    <property type="match status" value="1"/>
</dbReference>
<dbReference type="Pfam" id="PF13356">
    <property type="entry name" value="Arm-DNA-bind_3"/>
    <property type="match status" value="1"/>
</dbReference>
<dbReference type="SUPFAM" id="SSF56349">
    <property type="entry name" value="DNA breaking-rejoining enzymes"/>
    <property type="match status" value="1"/>
</dbReference>
<accession>A0ABV7NIW6</accession>
<dbReference type="Gene3D" id="1.10.150.130">
    <property type="match status" value="1"/>
</dbReference>
<organism evidence="8 9">
    <name type="scientific">Sphingobium rhizovicinum</name>
    <dbReference type="NCBI Taxonomy" id="432308"/>
    <lineage>
        <taxon>Bacteria</taxon>
        <taxon>Pseudomonadati</taxon>
        <taxon>Pseudomonadota</taxon>
        <taxon>Alphaproteobacteria</taxon>
        <taxon>Sphingomonadales</taxon>
        <taxon>Sphingomonadaceae</taxon>
        <taxon>Sphingobium</taxon>
    </lineage>
</organism>
<dbReference type="InterPro" id="IPR025166">
    <property type="entry name" value="Integrase_DNA_bind_dom"/>
</dbReference>
<keyword evidence="9" id="KW-1185">Reference proteome</keyword>
<evidence type="ECO:0000313" key="8">
    <source>
        <dbReference type="EMBL" id="MFC3442747.1"/>
    </source>
</evidence>
<evidence type="ECO:0000256" key="1">
    <source>
        <dbReference type="ARBA" id="ARBA00008857"/>
    </source>
</evidence>
<dbReference type="InterPro" id="IPR038488">
    <property type="entry name" value="Integrase_DNA-bd_sf"/>
</dbReference>
<dbReference type="InterPro" id="IPR010998">
    <property type="entry name" value="Integrase_recombinase_N"/>
</dbReference>
<dbReference type="PANTHER" id="PTHR30629">
    <property type="entry name" value="PROPHAGE INTEGRASE"/>
    <property type="match status" value="1"/>
</dbReference>
<proteinExistence type="inferred from homology"/>
<protein>
    <submittedName>
        <fullName evidence="8">Tyrosine-type recombinase/integrase</fullName>
    </submittedName>
</protein>
<dbReference type="Gene3D" id="3.30.160.390">
    <property type="entry name" value="Integrase, DNA-binding domain"/>
    <property type="match status" value="1"/>
</dbReference>